<name>A0A2G8LKS6_STIJA</name>
<dbReference type="Proteomes" id="UP000230750">
    <property type="component" value="Unassembled WGS sequence"/>
</dbReference>
<evidence type="ECO:0000313" key="2">
    <source>
        <dbReference type="Proteomes" id="UP000230750"/>
    </source>
</evidence>
<dbReference type="EMBL" id="MRZV01000045">
    <property type="protein sequence ID" value="PIK60866.1"/>
    <property type="molecule type" value="Genomic_DNA"/>
</dbReference>
<sequence>MQRSRKVMRRPSLKKRVRPPPLKREKFLTAYQCQLSCPDRLRGSSRLHSLIKNKFTEIMGRYFQQIPDNENYWYHTLHDYDDCFLDRQYSSQSQPTTQDEVETSGTEFVGERDLLQAESLTKLTEPPHVENTSDLLQAGTRKEASLAYQSRKLTEAPALTTELTLFRLGVGWQIPKRLWEEGSAKAKMRAFTIDVYYSTP</sequence>
<comment type="caution">
    <text evidence="1">The sequence shown here is derived from an EMBL/GenBank/DDBJ whole genome shotgun (WGS) entry which is preliminary data.</text>
</comment>
<evidence type="ECO:0000313" key="1">
    <source>
        <dbReference type="EMBL" id="PIK60866.1"/>
    </source>
</evidence>
<gene>
    <name evidence="1" type="ORF">BSL78_02182</name>
</gene>
<proteinExistence type="predicted"/>
<reference evidence="1 2" key="1">
    <citation type="journal article" date="2017" name="PLoS Biol.">
        <title>The sea cucumber genome provides insights into morphological evolution and visceral regeneration.</title>
        <authorList>
            <person name="Zhang X."/>
            <person name="Sun L."/>
            <person name="Yuan J."/>
            <person name="Sun Y."/>
            <person name="Gao Y."/>
            <person name="Zhang L."/>
            <person name="Li S."/>
            <person name="Dai H."/>
            <person name="Hamel J.F."/>
            <person name="Liu C."/>
            <person name="Yu Y."/>
            <person name="Liu S."/>
            <person name="Lin W."/>
            <person name="Guo K."/>
            <person name="Jin S."/>
            <person name="Xu P."/>
            <person name="Storey K.B."/>
            <person name="Huan P."/>
            <person name="Zhang T."/>
            <person name="Zhou Y."/>
            <person name="Zhang J."/>
            <person name="Lin C."/>
            <person name="Li X."/>
            <person name="Xing L."/>
            <person name="Huo D."/>
            <person name="Sun M."/>
            <person name="Wang L."/>
            <person name="Mercier A."/>
            <person name="Li F."/>
            <person name="Yang H."/>
            <person name="Xiang J."/>
        </authorList>
    </citation>
    <scope>NUCLEOTIDE SEQUENCE [LARGE SCALE GENOMIC DNA]</scope>
    <source>
        <strain evidence="1">Shaxun</strain>
        <tissue evidence="1">Muscle</tissue>
    </source>
</reference>
<accession>A0A2G8LKS6</accession>
<keyword evidence="2" id="KW-1185">Reference proteome</keyword>
<dbReference type="AlphaFoldDB" id="A0A2G8LKS6"/>
<protein>
    <submittedName>
        <fullName evidence="1">Uncharacterized protein</fullName>
    </submittedName>
</protein>
<organism evidence="1 2">
    <name type="scientific">Stichopus japonicus</name>
    <name type="common">Sea cucumber</name>
    <dbReference type="NCBI Taxonomy" id="307972"/>
    <lineage>
        <taxon>Eukaryota</taxon>
        <taxon>Metazoa</taxon>
        <taxon>Echinodermata</taxon>
        <taxon>Eleutherozoa</taxon>
        <taxon>Echinozoa</taxon>
        <taxon>Holothuroidea</taxon>
        <taxon>Aspidochirotacea</taxon>
        <taxon>Aspidochirotida</taxon>
        <taxon>Stichopodidae</taxon>
        <taxon>Apostichopus</taxon>
    </lineage>
</organism>